<dbReference type="AlphaFoldDB" id="A0A9P4NBA3"/>
<name>A0A9P4NBA3_9PLEO</name>
<feature type="compositionally biased region" description="Pro residues" evidence="1">
    <location>
        <begin position="32"/>
        <end position="44"/>
    </location>
</feature>
<feature type="region of interest" description="Disordered" evidence="1">
    <location>
        <begin position="1"/>
        <end position="79"/>
    </location>
</feature>
<gene>
    <name evidence="2" type="ORF">CC78DRAFT_574177</name>
</gene>
<accession>A0A9P4NBA3</accession>
<organism evidence="2 3">
    <name type="scientific">Lojkania enalia</name>
    <dbReference type="NCBI Taxonomy" id="147567"/>
    <lineage>
        <taxon>Eukaryota</taxon>
        <taxon>Fungi</taxon>
        <taxon>Dikarya</taxon>
        <taxon>Ascomycota</taxon>
        <taxon>Pezizomycotina</taxon>
        <taxon>Dothideomycetes</taxon>
        <taxon>Pleosporomycetidae</taxon>
        <taxon>Pleosporales</taxon>
        <taxon>Pleosporales incertae sedis</taxon>
        <taxon>Lojkania</taxon>
    </lineage>
</organism>
<sequence length="134" mass="14168">MAMAAWCSGPGGPPQSGNPLGVTTLNFDDHPPSPSPHPPPPERLPPSGDTETTSGRGAGAGQRRGQRDSETAYLRRRPSTWSRDGCVTGVIAPLQYGTLLSGWRGYSAESGQQQRLASFAELQLRTSVPQSPCP</sequence>
<evidence type="ECO:0000313" key="3">
    <source>
        <dbReference type="Proteomes" id="UP000800093"/>
    </source>
</evidence>
<dbReference type="Proteomes" id="UP000800093">
    <property type="component" value="Unassembled WGS sequence"/>
</dbReference>
<protein>
    <submittedName>
        <fullName evidence="2">Uncharacterized protein</fullName>
    </submittedName>
</protein>
<comment type="caution">
    <text evidence="2">The sequence shown here is derived from an EMBL/GenBank/DDBJ whole genome shotgun (WGS) entry which is preliminary data.</text>
</comment>
<keyword evidence="3" id="KW-1185">Reference proteome</keyword>
<evidence type="ECO:0000256" key="1">
    <source>
        <dbReference type="SAM" id="MobiDB-lite"/>
    </source>
</evidence>
<evidence type="ECO:0000313" key="2">
    <source>
        <dbReference type="EMBL" id="KAF2270062.1"/>
    </source>
</evidence>
<dbReference type="EMBL" id="ML986580">
    <property type="protein sequence ID" value="KAF2270062.1"/>
    <property type="molecule type" value="Genomic_DNA"/>
</dbReference>
<reference evidence="3" key="1">
    <citation type="journal article" date="2020" name="Stud. Mycol.">
        <title>101 Dothideomycetes genomes: A test case for predicting lifestyles and emergence of pathogens.</title>
        <authorList>
            <person name="Haridas S."/>
            <person name="Albert R."/>
            <person name="Binder M."/>
            <person name="Bloem J."/>
            <person name="LaButti K."/>
            <person name="Salamov A."/>
            <person name="Andreopoulos B."/>
            <person name="Baker S."/>
            <person name="Barry K."/>
            <person name="Bills G."/>
            <person name="Bluhm B."/>
            <person name="Cannon C."/>
            <person name="Castanera R."/>
            <person name="Culley D."/>
            <person name="Daum C."/>
            <person name="Ezra D."/>
            <person name="Gonzalez J."/>
            <person name="Henrissat B."/>
            <person name="Kuo A."/>
            <person name="Liang C."/>
            <person name="Lipzen A."/>
            <person name="Lutzoni F."/>
            <person name="Magnuson J."/>
            <person name="Mondo S."/>
            <person name="Nolan M."/>
            <person name="Ohm R."/>
            <person name="Pangilinan J."/>
            <person name="Park H.-J."/>
            <person name="Ramirez L."/>
            <person name="Alfaro M."/>
            <person name="Sun H."/>
            <person name="Tritt A."/>
            <person name="Yoshinaga Y."/>
            <person name="Zwiers L.-H."/>
            <person name="Turgeon B."/>
            <person name="Goodwin S."/>
            <person name="Spatafora J."/>
            <person name="Crous P."/>
            <person name="Grigoriev I."/>
        </authorList>
    </citation>
    <scope>NUCLEOTIDE SEQUENCE [LARGE SCALE GENOMIC DNA]</scope>
    <source>
        <strain evidence="3">CBS 304.66</strain>
    </source>
</reference>
<proteinExistence type="predicted"/>